<dbReference type="InterPro" id="IPR014284">
    <property type="entry name" value="RNA_pol_sigma-70_dom"/>
</dbReference>
<dbReference type="InterPro" id="IPR039425">
    <property type="entry name" value="RNA_pol_sigma-70-like"/>
</dbReference>
<dbReference type="InterPro" id="IPR036388">
    <property type="entry name" value="WH-like_DNA-bd_sf"/>
</dbReference>
<dbReference type="PANTHER" id="PTHR43133">
    <property type="entry name" value="RNA POLYMERASE ECF-TYPE SIGMA FACTO"/>
    <property type="match status" value="1"/>
</dbReference>
<dbReference type="GO" id="GO:0016987">
    <property type="term" value="F:sigma factor activity"/>
    <property type="evidence" value="ECO:0007669"/>
    <property type="project" value="UniProtKB-KW"/>
</dbReference>
<comment type="similarity">
    <text evidence="1">Belongs to the sigma-70 factor family. ECF subfamily.</text>
</comment>
<dbReference type="GO" id="GO:0000428">
    <property type="term" value="C:DNA-directed RNA polymerase complex"/>
    <property type="evidence" value="ECO:0007669"/>
    <property type="project" value="UniProtKB-KW"/>
</dbReference>
<name>A0AA48KLU7_9FLAO</name>
<evidence type="ECO:0000313" key="6">
    <source>
        <dbReference type="EMBL" id="BDW93512.1"/>
    </source>
</evidence>
<keyword evidence="7" id="KW-1185">Reference proteome</keyword>
<dbReference type="PANTHER" id="PTHR43133:SF46">
    <property type="entry name" value="RNA POLYMERASE SIGMA-70 FACTOR ECF SUBFAMILY"/>
    <property type="match status" value="1"/>
</dbReference>
<proteinExistence type="inferred from homology"/>
<evidence type="ECO:0000256" key="1">
    <source>
        <dbReference type="ARBA" id="ARBA00010641"/>
    </source>
</evidence>
<accession>A0AA48KLU7</accession>
<keyword evidence="2" id="KW-0805">Transcription regulation</keyword>
<feature type="domain" description="RNA polymerase sigma factor 70 region 4 type 2" evidence="5">
    <location>
        <begin position="135"/>
        <end position="185"/>
    </location>
</feature>
<evidence type="ECO:0000256" key="2">
    <source>
        <dbReference type="ARBA" id="ARBA00023015"/>
    </source>
</evidence>
<evidence type="ECO:0000256" key="4">
    <source>
        <dbReference type="ARBA" id="ARBA00023163"/>
    </source>
</evidence>
<dbReference type="EMBL" id="AP027268">
    <property type="protein sequence ID" value="BDW93512.1"/>
    <property type="molecule type" value="Genomic_DNA"/>
</dbReference>
<dbReference type="GO" id="GO:0003677">
    <property type="term" value="F:DNA binding"/>
    <property type="evidence" value="ECO:0007669"/>
    <property type="project" value="InterPro"/>
</dbReference>
<evidence type="ECO:0000256" key="3">
    <source>
        <dbReference type="ARBA" id="ARBA00023082"/>
    </source>
</evidence>
<keyword evidence="6" id="KW-0240">DNA-directed RNA polymerase</keyword>
<dbReference type="CDD" id="cd06171">
    <property type="entry name" value="Sigma70_r4"/>
    <property type="match status" value="1"/>
</dbReference>
<dbReference type="InterPro" id="IPR013325">
    <property type="entry name" value="RNA_pol_sigma_r2"/>
</dbReference>
<reference evidence="6 7" key="1">
    <citation type="submission" date="2023-01" db="EMBL/GenBank/DDBJ databases">
        <title>Complete genome sequence of Muricauda aquimarina strain IFOP_LL357.</title>
        <authorList>
            <person name="Gajardo G."/>
            <person name="Ueki S."/>
            <person name="Maruyama F."/>
        </authorList>
    </citation>
    <scope>NUCLEOTIDE SEQUENCE [LARGE SCALE GENOMIC DNA]</scope>
    <source>
        <strain evidence="6 7">IFOP_LL357</strain>
    </source>
</reference>
<dbReference type="InterPro" id="IPR013249">
    <property type="entry name" value="RNA_pol_sigma70_r4_t2"/>
</dbReference>
<dbReference type="InterPro" id="IPR013324">
    <property type="entry name" value="RNA_pol_sigma_r3/r4-like"/>
</dbReference>
<dbReference type="AlphaFoldDB" id="A0AA48KLU7"/>
<dbReference type="SUPFAM" id="SSF88659">
    <property type="entry name" value="Sigma3 and sigma4 domains of RNA polymerase sigma factors"/>
    <property type="match status" value="1"/>
</dbReference>
<dbReference type="GO" id="GO:0006352">
    <property type="term" value="P:DNA-templated transcription initiation"/>
    <property type="evidence" value="ECO:0007669"/>
    <property type="project" value="InterPro"/>
</dbReference>
<keyword evidence="4" id="KW-0804">Transcription</keyword>
<dbReference type="Proteomes" id="UP001330184">
    <property type="component" value="Chromosome"/>
</dbReference>
<organism evidence="6 7">
    <name type="scientific">Flagellimonas marinaquae</name>
    <dbReference type="NCBI Taxonomy" id="254955"/>
    <lineage>
        <taxon>Bacteria</taxon>
        <taxon>Pseudomonadati</taxon>
        <taxon>Bacteroidota</taxon>
        <taxon>Flavobacteriia</taxon>
        <taxon>Flavobacteriales</taxon>
        <taxon>Flavobacteriaceae</taxon>
        <taxon>Flagellimonas</taxon>
    </lineage>
</organism>
<dbReference type="RefSeq" id="WP_293295722.1">
    <property type="nucleotide sequence ID" value="NZ_AP027268.1"/>
</dbReference>
<evidence type="ECO:0000313" key="7">
    <source>
        <dbReference type="Proteomes" id="UP001330184"/>
    </source>
</evidence>
<gene>
    <name evidence="6" type="ORF">MACH07_23440</name>
</gene>
<protein>
    <submittedName>
        <fullName evidence="6">DNA-directed RNA polymerase sigma-70 factor</fullName>
    </submittedName>
</protein>
<dbReference type="Gene3D" id="1.10.10.10">
    <property type="entry name" value="Winged helix-like DNA-binding domain superfamily/Winged helix DNA-binding domain"/>
    <property type="match status" value="1"/>
</dbReference>
<sequence length="196" mass="23072">MKTSPEKSNSVTNSKDRQLFQQLANGKYNALMVLHQKFYGPLCRFGSMFEENNLIVEEKVADVFIDLWSKRHQLENIEQPKAYMYIMARNKLLRTAKSERSLDRFHDYSRESTLQQPSYEDELIDQEQNRINQKKIAMVLAKVPQRSRRVFEMSRIEGFKYKEIAELLGISYRTVEQHVANAMKTIKENITNQSNA</sequence>
<dbReference type="Gene3D" id="1.10.1740.10">
    <property type="match status" value="1"/>
</dbReference>
<dbReference type="NCBIfam" id="TIGR02937">
    <property type="entry name" value="sigma70-ECF"/>
    <property type="match status" value="1"/>
</dbReference>
<evidence type="ECO:0000259" key="5">
    <source>
        <dbReference type="Pfam" id="PF08281"/>
    </source>
</evidence>
<keyword evidence="3" id="KW-0731">Sigma factor</keyword>
<dbReference type="SUPFAM" id="SSF88946">
    <property type="entry name" value="Sigma2 domain of RNA polymerase sigma factors"/>
    <property type="match status" value="1"/>
</dbReference>
<dbReference type="Pfam" id="PF08281">
    <property type="entry name" value="Sigma70_r4_2"/>
    <property type="match status" value="1"/>
</dbReference>